<feature type="binding site" evidence="3">
    <location>
        <position position="6"/>
    </location>
    <ligand>
        <name>a divalent metal cation</name>
        <dbReference type="ChEBI" id="CHEBI:60240"/>
        <label>1</label>
    </ligand>
</feature>
<keyword evidence="2" id="KW-0378">Hydrolase</keyword>
<organism evidence="4 5">
    <name type="scientific">Amphibacillus xylanus (strain ATCC 51415 / DSM 6626 / JCM 7361 / LMG 17667 / NBRC 15112 / Ep01)</name>
    <dbReference type="NCBI Taxonomy" id="698758"/>
    <lineage>
        <taxon>Bacteria</taxon>
        <taxon>Bacillati</taxon>
        <taxon>Bacillota</taxon>
        <taxon>Bacilli</taxon>
        <taxon>Bacillales</taxon>
        <taxon>Bacillaceae</taxon>
        <taxon>Amphibacillus</taxon>
    </lineage>
</organism>
<dbReference type="FunFam" id="3.20.20.140:FF:000005">
    <property type="entry name" value="TatD family hydrolase"/>
    <property type="match status" value="1"/>
</dbReference>
<dbReference type="STRING" id="698758.AXY_00410"/>
<dbReference type="RefSeq" id="WP_015008780.1">
    <property type="nucleotide sequence ID" value="NC_018704.1"/>
</dbReference>
<dbReference type="EMBL" id="AP012050">
    <property type="protein sequence ID" value="BAM46173.1"/>
    <property type="molecule type" value="Genomic_DNA"/>
</dbReference>
<dbReference type="SUPFAM" id="SSF51556">
    <property type="entry name" value="Metallo-dependent hydrolases"/>
    <property type="match status" value="1"/>
</dbReference>
<dbReference type="PANTHER" id="PTHR46124:SF2">
    <property type="entry name" value="D-AMINOACYL-TRNA DEACYLASE"/>
    <property type="match status" value="1"/>
</dbReference>
<dbReference type="GO" id="GO:0004536">
    <property type="term" value="F:DNA nuclease activity"/>
    <property type="evidence" value="ECO:0007669"/>
    <property type="project" value="InterPro"/>
</dbReference>
<dbReference type="HOGENOM" id="CLU_031506_4_0_9"/>
<dbReference type="InterPro" id="IPR032466">
    <property type="entry name" value="Metal_Hydrolase"/>
</dbReference>
<protein>
    <submittedName>
        <fullName evidence="4">Putative deoxyribonuclease</fullName>
    </submittedName>
</protein>
<dbReference type="CDD" id="cd01310">
    <property type="entry name" value="TatD_DNAse"/>
    <property type="match status" value="1"/>
</dbReference>
<dbReference type="eggNOG" id="COG0084">
    <property type="taxonomic scope" value="Bacteria"/>
</dbReference>
<reference evidence="4 5" key="1">
    <citation type="submission" date="2011-01" db="EMBL/GenBank/DDBJ databases">
        <title>Whole genome sequence of Amphibacillus xylinus NBRC 15112.</title>
        <authorList>
            <person name="Nakazawa H."/>
            <person name="Katano Y."/>
            <person name="Nakamura S."/>
            <person name="Sasagawa M."/>
            <person name="Fukada J."/>
            <person name="Arai T."/>
            <person name="Sasakura N."/>
            <person name="Mochizuki D."/>
            <person name="Hosoyama A."/>
            <person name="Harada K."/>
            <person name="Horikawa H."/>
            <person name="Kato Y."/>
            <person name="Harada T."/>
            <person name="Sasaki K."/>
            <person name="Sekiguchi M."/>
            <person name="Hodoyama M."/>
            <person name="Nishiko R."/>
            <person name="Narita H."/>
            <person name="Hanamaki A."/>
            <person name="Hata C."/>
            <person name="Konno Y."/>
            <person name="Niimura Y."/>
            <person name="Yamazaki S."/>
            <person name="Fujita N."/>
        </authorList>
    </citation>
    <scope>NUCLEOTIDE SEQUENCE [LARGE SCALE GENOMIC DNA]</scope>
    <source>
        <strain evidence="5">ATCC 51415 / DSM 6626 / JCM 7361 / LMG 17667 / NBRC 15112 / Ep01</strain>
    </source>
</reference>
<dbReference type="Proteomes" id="UP000006294">
    <property type="component" value="Chromosome"/>
</dbReference>
<dbReference type="GO" id="GO:0005829">
    <property type="term" value="C:cytosol"/>
    <property type="evidence" value="ECO:0007669"/>
    <property type="project" value="TreeGrafter"/>
</dbReference>
<proteinExistence type="predicted"/>
<feature type="binding site" evidence="3">
    <location>
        <position position="153"/>
    </location>
    <ligand>
        <name>a divalent metal cation</name>
        <dbReference type="ChEBI" id="CHEBI:60240"/>
        <label>2</label>
    </ligand>
</feature>
<feature type="binding site" evidence="3">
    <location>
        <position position="92"/>
    </location>
    <ligand>
        <name>a divalent metal cation</name>
        <dbReference type="ChEBI" id="CHEBI:60240"/>
        <label>1</label>
    </ligand>
</feature>
<evidence type="ECO:0000256" key="1">
    <source>
        <dbReference type="ARBA" id="ARBA00022723"/>
    </source>
</evidence>
<dbReference type="AlphaFoldDB" id="K0J5J9"/>
<dbReference type="Gene3D" id="3.20.20.140">
    <property type="entry name" value="Metal-dependent hydrolases"/>
    <property type="match status" value="1"/>
</dbReference>
<dbReference type="OrthoDB" id="9810005at2"/>
<evidence type="ECO:0000313" key="4">
    <source>
        <dbReference type="EMBL" id="BAM46173.1"/>
    </source>
</evidence>
<dbReference type="PANTHER" id="PTHR46124">
    <property type="entry name" value="D-AMINOACYL-TRNA DEACYLASE"/>
    <property type="match status" value="1"/>
</dbReference>
<dbReference type="InterPro" id="IPR018228">
    <property type="entry name" value="DNase_TatD-rel_CS"/>
</dbReference>
<evidence type="ECO:0000256" key="3">
    <source>
        <dbReference type="PIRSR" id="PIRSR005902-1"/>
    </source>
</evidence>
<keyword evidence="1 3" id="KW-0479">Metal-binding</keyword>
<evidence type="ECO:0000256" key="2">
    <source>
        <dbReference type="ARBA" id="ARBA00022801"/>
    </source>
</evidence>
<dbReference type="GO" id="GO:0016788">
    <property type="term" value="F:hydrolase activity, acting on ester bonds"/>
    <property type="evidence" value="ECO:0007669"/>
    <property type="project" value="InterPro"/>
</dbReference>
<sequence length="255" mass="29143">MLFDTHAHLNVNQFAEDGAEVIKRANEQGISKIAVVGFDHETIEKALALAEKYSCIYPIIGWHPTEAGRYSDQVEEKLIQLIQSKHIVAMGEMGLDYHWMEDPKEVQIDVFRRQIRVAKQLDIPIVIHNRDSTEDVYQVLKEEHVEDIGGIMHSFNLSPDWQERFLDLGMHISFSGVLTFKNAIDVKESAKVVPLDKMLIETDSPYLAPHPNRGKRNEPAYVKLVAEEIARLRGMTVEEVAKVTMKNANKLFRLI</sequence>
<dbReference type="NCBIfam" id="TIGR00010">
    <property type="entry name" value="YchF/TatD family DNA exonuclease"/>
    <property type="match status" value="1"/>
</dbReference>
<dbReference type="PROSITE" id="PS01137">
    <property type="entry name" value="TATD_1"/>
    <property type="match status" value="1"/>
</dbReference>
<name>K0J5J9_AMPXN</name>
<accession>K0J5J9</accession>
<dbReference type="GO" id="GO:0046872">
    <property type="term" value="F:metal ion binding"/>
    <property type="evidence" value="ECO:0007669"/>
    <property type="project" value="UniProtKB-KW"/>
</dbReference>
<dbReference type="PIRSF" id="PIRSF005902">
    <property type="entry name" value="DNase_TatD"/>
    <property type="match status" value="1"/>
</dbReference>
<keyword evidence="5" id="KW-1185">Reference proteome</keyword>
<feature type="binding site" evidence="3">
    <location>
        <position position="8"/>
    </location>
    <ligand>
        <name>a divalent metal cation</name>
        <dbReference type="ChEBI" id="CHEBI:60240"/>
        <label>1</label>
    </ligand>
</feature>
<feature type="binding site" evidence="3">
    <location>
        <position position="128"/>
    </location>
    <ligand>
        <name>a divalent metal cation</name>
        <dbReference type="ChEBI" id="CHEBI:60240"/>
        <label>2</label>
    </ligand>
</feature>
<dbReference type="PATRIC" id="fig|698758.3.peg.40"/>
<dbReference type="InterPro" id="IPR015991">
    <property type="entry name" value="TatD/YcfH-like"/>
</dbReference>
<dbReference type="InterPro" id="IPR001130">
    <property type="entry name" value="TatD-like"/>
</dbReference>
<dbReference type="KEGG" id="axl:AXY_00410"/>
<dbReference type="Pfam" id="PF01026">
    <property type="entry name" value="TatD_DNase"/>
    <property type="match status" value="1"/>
</dbReference>
<feature type="binding site" evidence="3">
    <location>
        <position position="203"/>
    </location>
    <ligand>
        <name>a divalent metal cation</name>
        <dbReference type="ChEBI" id="CHEBI:60240"/>
        <label>1</label>
    </ligand>
</feature>
<gene>
    <name evidence="4" type="ordered locus">AXY_00410</name>
</gene>
<evidence type="ECO:0000313" key="5">
    <source>
        <dbReference type="Proteomes" id="UP000006294"/>
    </source>
</evidence>